<gene>
    <name evidence="3" type="ORF">SLEP1_g21587</name>
</gene>
<evidence type="ECO:0000313" key="4">
    <source>
        <dbReference type="Proteomes" id="UP001054252"/>
    </source>
</evidence>
<protein>
    <submittedName>
        <fullName evidence="3">Uncharacterized protein</fullName>
    </submittedName>
</protein>
<evidence type="ECO:0000256" key="1">
    <source>
        <dbReference type="SAM" id="MobiDB-lite"/>
    </source>
</evidence>
<proteinExistence type="predicted"/>
<evidence type="ECO:0000256" key="2">
    <source>
        <dbReference type="SAM" id="SignalP"/>
    </source>
</evidence>
<reference evidence="3 4" key="1">
    <citation type="journal article" date="2021" name="Commun. Biol.">
        <title>The genome of Shorea leprosula (Dipterocarpaceae) highlights the ecological relevance of drought in aseasonal tropical rainforests.</title>
        <authorList>
            <person name="Ng K.K.S."/>
            <person name="Kobayashi M.J."/>
            <person name="Fawcett J.A."/>
            <person name="Hatakeyama M."/>
            <person name="Paape T."/>
            <person name="Ng C.H."/>
            <person name="Ang C.C."/>
            <person name="Tnah L.H."/>
            <person name="Lee C.T."/>
            <person name="Nishiyama T."/>
            <person name="Sese J."/>
            <person name="O'Brien M.J."/>
            <person name="Copetti D."/>
            <person name="Mohd Noor M.I."/>
            <person name="Ong R.C."/>
            <person name="Putra M."/>
            <person name="Sireger I.Z."/>
            <person name="Indrioko S."/>
            <person name="Kosugi Y."/>
            <person name="Izuno A."/>
            <person name="Isagi Y."/>
            <person name="Lee S.L."/>
            <person name="Shimizu K.K."/>
        </authorList>
    </citation>
    <scope>NUCLEOTIDE SEQUENCE [LARGE SCALE GENOMIC DNA]</scope>
    <source>
        <strain evidence="3">214</strain>
    </source>
</reference>
<feature type="chain" id="PRO_5043428128" evidence="2">
    <location>
        <begin position="18"/>
        <end position="283"/>
    </location>
</feature>
<dbReference type="Proteomes" id="UP001054252">
    <property type="component" value="Unassembled WGS sequence"/>
</dbReference>
<dbReference type="EMBL" id="BPVZ01000031">
    <property type="protein sequence ID" value="GKV10180.1"/>
    <property type="molecule type" value="Genomic_DNA"/>
</dbReference>
<evidence type="ECO:0000313" key="3">
    <source>
        <dbReference type="EMBL" id="GKV10180.1"/>
    </source>
</evidence>
<feature type="compositionally biased region" description="Basic and acidic residues" evidence="1">
    <location>
        <begin position="52"/>
        <end position="70"/>
    </location>
</feature>
<keyword evidence="2" id="KW-0732">Signal</keyword>
<dbReference type="AlphaFoldDB" id="A0AAV5JIG0"/>
<organism evidence="3 4">
    <name type="scientific">Rubroshorea leprosula</name>
    <dbReference type="NCBI Taxonomy" id="152421"/>
    <lineage>
        <taxon>Eukaryota</taxon>
        <taxon>Viridiplantae</taxon>
        <taxon>Streptophyta</taxon>
        <taxon>Embryophyta</taxon>
        <taxon>Tracheophyta</taxon>
        <taxon>Spermatophyta</taxon>
        <taxon>Magnoliopsida</taxon>
        <taxon>eudicotyledons</taxon>
        <taxon>Gunneridae</taxon>
        <taxon>Pentapetalae</taxon>
        <taxon>rosids</taxon>
        <taxon>malvids</taxon>
        <taxon>Malvales</taxon>
        <taxon>Dipterocarpaceae</taxon>
        <taxon>Rubroshorea</taxon>
    </lineage>
</organism>
<comment type="caution">
    <text evidence="3">The sequence shown here is derived from an EMBL/GenBank/DDBJ whole genome shotgun (WGS) entry which is preliminary data.</text>
</comment>
<name>A0AAV5JIG0_9ROSI</name>
<sequence length="283" mass="30772">MKFFVFSFFFLLHYLSSGPKRRITGEPRPRGNQRQFDGFFGGFSQNPSLNQKIKEEEEEKRGGGGRRESGKSASQVKPDANKAPCRLQPPRPEPSCPYRTSLPLHRISFLSFLHRASLPLLQILSPLRLDPPSTALLHPSLHSTVPPSSCGQPFFLHQPCSAPVPALCTRSPCSAPDCLHSAMPVPLLLCPAAPLLALLHPSLHSAAPPALCRASCTLCPTAGNDAPARPSHHQHSTPLPPCTPRLTPNPAALHSACYSPIIASHAEKTTNNGQMSILREIFF</sequence>
<feature type="region of interest" description="Disordered" evidence="1">
    <location>
        <begin position="20"/>
        <end position="92"/>
    </location>
</feature>
<keyword evidence="4" id="KW-1185">Reference proteome</keyword>
<feature type="signal peptide" evidence="2">
    <location>
        <begin position="1"/>
        <end position="17"/>
    </location>
</feature>
<accession>A0AAV5JIG0</accession>